<evidence type="ECO:0000313" key="7">
    <source>
        <dbReference type="EMBL" id="GAX23806.1"/>
    </source>
</evidence>
<evidence type="ECO:0000256" key="3">
    <source>
        <dbReference type="ARBA" id="ARBA00022964"/>
    </source>
</evidence>
<keyword evidence="4 7" id="KW-0560">Oxidoreductase</keyword>
<evidence type="ECO:0000256" key="2">
    <source>
        <dbReference type="ARBA" id="ARBA00022723"/>
    </source>
</evidence>
<keyword evidence="5" id="KW-0408">Iron</keyword>
<feature type="domain" description="Fe2OG dioxygenase" evidence="6">
    <location>
        <begin position="145"/>
        <end position="250"/>
    </location>
</feature>
<comment type="cofactor">
    <cofactor evidence="1">
        <name>L-ascorbate</name>
        <dbReference type="ChEBI" id="CHEBI:38290"/>
    </cofactor>
</comment>
<keyword evidence="8" id="KW-1185">Reference proteome</keyword>
<evidence type="ECO:0000313" key="8">
    <source>
        <dbReference type="Proteomes" id="UP000198406"/>
    </source>
</evidence>
<dbReference type="Pfam" id="PF13640">
    <property type="entry name" value="2OG-FeII_Oxy_3"/>
    <property type="match status" value="1"/>
</dbReference>
<proteinExistence type="predicted"/>
<evidence type="ECO:0000256" key="1">
    <source>
        <dbReference type="ARBA" id="ARBA00001961"/>
    </source>
</evidence>
<accession>A0A1Z5KC78</accession>
<evidence type="ECO:0000259" key="6">
    <source>
        <dbReference type="PROSITE" id="PS51471"/>
    </source>
</evidence>
<keyword evidence="3" id="KW-0223">Dioxygenase</keyword>
<dbReference type="EC" id="1.14.11.2" evidence="7"/>
<dbReference type="FunFam" id="2.60.120.620:FF:000031">
    <property type="entry name" value="Predicted protein"/>
    <property type="match status" value="1"/>
</dbReference>
<keyword evidence="2" id="KW-0479">Metal-binding</keyword>
<dbReference type="AlphaFoldDB" id="A0A1Z5KC78"/>
<dbReference type="SMART" id="SM00702">
    <property type="entry name" value="P4Hc"/>
    <property type="match status" value="1"/>
</dbReference>
<dbReference type="Gene3D" id="2.60.120.620">
    <property type="entry name" value="q2cbj1_9rhob like domain"/>
    <property type="match status" value="1"/>
</dbReference>
<dbReference type="OrthoDB" id="10259408at2759"/>
<dbReference type="PANTHER" id="PTHR10869:SF233">
    <property type="entry name" value="FE2OG DIOXYGENASE DOMAIN-CONTAINING PROTEIN"/>
    <property type="match status" value="1"/>
</dbReference>
<evidence type="ECO:0000256" key="5">
    <source>
        <dbReference type="ARBA" id="ARBA00023004"/>
    </source>
</evidence>
<dbReference type="EMBL" id="BDSP01000204">
    <property type="protein sequence ID" value="GAX23806.1"/>
    <property type="molecule type" value="Genomic_DNA"/>
</dbReference>
<name>A0A1Z5KC78_FISSO</name>
<comment type="caution">
    <text evidence="7">The sequence shown here is derived from an EMBL/GenBank/DDBJ whole genome shotgun (WGS) entry which is preliminary data.</text>
</comment>
<dbReference type="PANTHER" id="PTHR10869">
    <property type="entry name" value="PROLYL 4-HYDROXYLASE ALPHA SUBUNIT"/>
    <property type="match status" value="1"/>
</dbReference>
<protein>
    <submittedName>
        <fullName evidence="7">Prolyl 4-hydroxylase</fullName>
        <ecNumber evidence="7">1.14.11.2</ecNumber>
    </submittedName>
</protein>
<dbReference type="InParanoid" id="A0A1Z5KC78"/>
<organism evidence="7 8">
    <name type="scientific">Fistulifera solaris</name>
    <name type="common">Oleaginous diatom</name>
    <dbReference type="NCBI Taxonomy" id="1519565"/>
    <lineage>
        <taxon>Eukaryota</taxon>
        <taxon>Sar</taxon>
        <taxon>Stramenopiles</taxon>
        <taxon>Ochrophyta</taxon>
        <taxon>Bacillariophyta</taxon>
        <taxon>Bacillariophyceae</taxon>
        <taxon>Bacillariophycidae</taxon>
        <taxon>Naviculales</taxon>
        <taxon>Naviculaceae</taxon>
        <taxon>Fistulifera</taxon>
    </lineage>
</organism>
<dbReference type="GO" id="GO:0004656">
    <property type="term" value="F:procollagen-proline 4-dioxygenase activity"/>
    <property type="evidence" value="ECO:0007669"/>
    <property type="project" value="UniProtKB-EC"/>
</dbReference>
<evidence type="ECO:0000256" key="4">
    <source>
        <dbReference type="ARBA" id="ARBA00023002"/>
    </source>
</evidence>
<gene>
    <name evidence="7" type="ORF">FisN_20Hh006</name>
</gene>
<dbReference type="GO" id="GO:0005506">
    <property type="term" value="F:iron ion binding"/>
    <property type="evidence" value="ECO:0007669"/>
    <property type="project" value="InterPro"/>
</dbReference>
<dbReference type="PROSITE" id="PS51471">
    <property type="entry name" value="FE2OG_OXY"/>
    <property type="match status" value="1"/>
</dbReference>
<dbReference type="GO" id="GO:0031418">
    <property type="term" value="F:L-ascorbic acid binding"/>
    <property type="evidence" value="ECO:0007669"/>
    <property type="project" value="InterPro"/>
</dbReference>
<dbReference type="InterPro" id="IPR044862">
    <property type="entry name" value="Pro_4_hyd_alph_FE2OG_OXY"/>
</dbReference>
<dbReference type="InterPro" id="IPR045054">
    <property type="entry name" value="P4HA-like"/>
</dbReference>
<dbReference type="InterPro" id="IPR005123">
    <property type="entry name" value="Oxoglu/Fe-dep_dioxygenase_dom"/>
</dbReference>
<reference evidence="7 8" key="1">
    <citation type="journal article" date="2015" name="Plant Cell">
        <title>Oil accumulation by the oleaginous diatom Fistulifera solaris as revealed by the genome and transcriptome.</title>
        <authorList>
            <person name="Tanaka T."/>
            <person name="Maeda Y."/>
            <person name="Veluchamy A."/>
            <person name="Tanaka M."/>
            <person name="Abida H."/>
            <person name="Marechal E."/>
            <person name="Bowler C."/>
            <person name="Muto M."/>
            <person name="Sunaga Y."/>
            <person name="Tanaka M."/>
            <person name="Yoshino T."/>
            <person name="Taniguchi T."/>
            <person name="Fukuda Y."/>
            <person name="Nemoto M."/>
            <person name="Matsumoto M."/>
            <person name="Wong P.S."/>
            <person name="Aburatani S."/>
            <person name="Fujibuchi W."/>
        </authorList>
    </citation>
    <scope>NUCLEOTIDE SEQUENCE [LARGE SCALE GENOMIC DNA]</scope>
    <source>
        <strain evidence="7 8">JPCC DA0580</strain>
    </source>
</reference>
<dbReference type="GO" id="GO:0005783">
    <property type="term" value="C:endoplasmic reticulum"/>
    <property type="evidence" value="ECO:0007669"/>
    <property type="project" value="TreeGrafter"/>
</dbReference>
<sequence length="262" mass="29820">MNKMFERIVATAPGNRTLTDAERKELAADNMTEYTVTVHSRPSDEPSTEISVVVDKSLPPWVITFDNFLLPEECDALIALGYKYEYKRSQDVGAAKFDGSHEGVQSTRRTSENAWCSDHHGCRKEELAVKIHERMSKVMGIPPENSEDLQMLKYEKGQFYRTHHDYIPHQKDRQCGPRILTFFLYLSDVEEGGGTNFPQLNITVMPKKGRALLWPSTLNADPMVKDGRTSHQAMDVIEGTKFATNGWVHMYDYVTPQKKGCN</sequence>
<dbReference type="Proteomes" id="UP000198406">
    <property type="component" value="Unassembled WGS sequence"/>
</dbReference>
<dbReference type="InterPro" id="IPR006620">
    <property type="entry name" value="Pro_4_hyd_alph"/>
</dbReference>